<feature type="region of interest" description="Disordered" evidence="1">
    <location>
        <begin position="427"/>
        <end position="452"/>
    </location>
</feature>
<dbReference type="InParanoid" id="A0A6P7GNW9"/>
<protein>
    <submittedName>
        <fullName evidence="2">Uncharacterized protein LOC114344699</fullName>
    </submittedName>
</protein>
<name>A0A6P7GNW9_DIAVI</name>
<reference evidence="2" key="1">
    <citation type="submission" date="2025-08" db="UniProtKB">
        <authorList>
            <consortium name="RefSeq"/>
        </authorList>
    </citation>
    <scope>IDENTIFICATION</scope>
    <source>
        <tissue evidence="2">Whole insect</tissue>
    </source>
</reference>
<evidence type="ECO:0000313" key="2">
    <source>
        <dbReference type="RefSeq" id="XP_028151324.1"/>
    </source>
</evidence>
<dbReference type="RefSeq" id="XP_028151324.1">
    <property type="nucleotide sequence ID" value="XM_028295523.1"/>
</dbReference>
<feature type="compositionally biased region" description="Low complexity" evidence="1">
    <location>
        <begin position="200"/>
        <end position="212"/>
    </location>
</feature>
<gene>
    <name evidence="2" type="primary">LOC114344699</name>
</gene>
<feature type="compositionally biased region" description="Polar residues" evidence="1">
    <location>
        <begin position="387"/>
        <end position="396"/>
    </location>
</feature>
<feature type="region of interest" description="Disordered" evidence="1">
    <location>
        <begin position="340"/>
        <end position="362"/>
    </location>
</feature>
<sequence length="551" mass="62354">MKHLNCGCSIINSNHQRSSTFSNSHSCVSQLKSRGFKLCQEVSDMDARISAPSHNFSHTNTAKFTSQDIFSTVSNSEQTGSNNAPKVFIENNSFEALPPNEDQKCSSFIQKLMSNAKTMLGTRCSTLHPSICSEQPTKETDNCQDDSKATIHSNYKLGYVRDYTRYTPSDYCLCDGDDHENISNLESTWTTADSLPKEQSPPSSARSRPTSSVNYSMQCQASTSDRLTLDSMHPSSKLKYFYSDNEYNPPHDDAFSKFKENIYKRGQRKYLKGHKVYINSDDRHYEGPKVFADRPNVFIEDQNIYYGDLSTDINTKTESESIATGENYIDSKRLDEYKHKTSSDVNKSDIPDKDTNDVPKKSESNRRIFSLLDTAWLNPFRRESSKKSTLAQNSTNVDDENKTDSLNNIPCRDVTCYRVIESNRANSAEPIRSRGDTHKTTEHKPRGGLGANLNTNEIRKVKAHSCDLYNGRNHNINSKHVYSHPQSKNIAETTQNTCDIRNNFVSTGCNVDPSVDKSIKTSLTNCDPNCRVCRHVYPPNKDPRNNDERTI</sequence>
<feature type="compositionally biased region" description="Basic and acidic residues" evidence="1">
    <location>
        <begin position="431"/>
        <end position="445"/>
    </location>
</feature>
<feature type="region of interest" description="Disordered" evidence="1">
    <location>
        <begin position="189"/>
        <end position="215"/>
    </location>
</feature>
<proteinExistence type="predicted"/>
<evidence type="ECO:0000256" key="1">
    <source>
        <dbReference type="SAM" id="MobiDB-lite"/>
    </source>
</evidence>
<feature type="region of interest" description="Disordered" evidence="1">
    <location>
        <begin position="383"/>
        <end position="402"/>
    </location>
</feature>
<accession>A0A6P7GNW9</accession>
<dbReference type="AlphaFoldDB" id="A0A6P7GNW9"/>
<organism evidence="2">
    <name type="scientific">Diabrotica virgifera virgifera</name>
    <name type="common">western corn rootworm</name>
    <dbReference type="NCBI Taxonomy" id="50390"/>
    <lineage>
        <taxon>Eukaryota</taxon>
        <taxon>Metazoa</taxon>
        <taxon>Ecdysozoa</taxon>
        <taxon>Arthropoda</taxon>
        <taxon>Hexapoda</taxon>
        <taxon>Insecta</taxon>
        <taxon>Pterygota</taxon>
        <taxon>Neoptera</taxon>
        <taxon>Endopterygota</taxon>
        <taxon>Coleoptera</taxon>
        <taxon>Polyphaga</taxon>
        <taxon>Cucujiformia</taxon>
        <taxon>Chrysomeloidea</taxon>
        <taxon>Chrysomelidae</taxon>
        <taxon>Galerucinae</taxon>
        <taxon>Diabroticina</taxon>
        <taxon>Diabroticites</taxon>
        <taxon>Diabrotica</taxon>
    </lineage>
</organism>